<organism evidence="1 2">
    <name type="scientific">Panicum hallii var. hallii</name>
    <dbReference type="NCBI Taxonomy" id="1504633"/>
    <lineage>
        <taxon>Eukaryota</taxon>
        <taxon>Viridiplantae</taxon>
        <taxon>Streptophyta</taxon>
        <taxon>Embryophyta</taxon>
        <taxon>Tracheophyta</taxon>
        <taxon>Spermatophyta</taxon>
        <taxon>Magnoliopsida</taxon>
        <taxon>Liliopsida</taxon>
        <taxon>Poales</taxon>
        <taxon>Poaceae</taxon>
        <taxon>PACMAD clade</taxon>
        <taxon>Panicoideae</taxon>
        <taxon>Panicodae</taxon>
        <taxon>Paniceae</taxon>
        <taxon>Panicinae</taxon>
        <taxon>Panicum</taxon>
        <taxon>Panicum sect. Panicum</taxon>
    </lineage>
</organism>
<evidence type="ECO:0000313" key="2">
    <source>
        <dbReference type="Proteomes" id="UP000244336"/>
    </source>
</evidence>
<dbReference type="AlphaFoldDB" id="A0A2T7EJI8"/>
<dbReference type="Gramene" id="PUZ67990">
    <property type="protein sequence ID" value="PUZ67990"/>
    <property type="gene ID" value="GQ55_3G478600"/>
</dbReference>
<evidence type="ECO:0000313" key="1">
    <source>
        <dbReference type="EMBL" id="PUZ67990.1"/>
    </source>
</evidence>
<reference evidence="1 2" key="1">
    <citation type="submission" date="2018-04" db="EMBL/GenBank/DDBJ databases">
        <title>WGS assembly of Panicum hallii var. hallii HAL2.</title>
        <authorList>
            <person name="Lovell J."/>
            <person name="Jenkins J."/>
            <person name="Lowry D."/>
            <person name="Mamidi S."/>
            <person name="Sreedasyam A."/>
            <person name="Weng X."/>
            <person name="Barry K."/>
            <person name="Bonette J."/>
            <person name="Campitelli B."/>
            <person name="Daum C."/>
            <person name="Gordon S."/>
            <person name="Gould B."/>
            <person name="Lipzen A."/>
            <person name="MacQueen A."/>
            <person name="Palacio-Mejia J."/>
            <person name="Plott C."/>
            <person name="Shakirov E."/>
            <person name="Shu S."/>
            <person name="Yoshinaga Y."/>
            <person name="Zane M."/>
            <person name="Rokhsar D."/>
            <person name="Grimwood J."/>
            <person name="Schmutz J."/>
            <person name="Juenger T."/>
        </authorList>
    </citation>
    <scope>NUCLEOTIDE SEQUENCE [LARGE SCALE GENOMIC DNA]</scope>
    <source>
        <strain evidence="2">cv. HAL2</strain>
    </source>
</reference>
<sequence length="71" mass="7956">MRQIISGAVQTRRSIKEASIEIRAAQSTSSLVVGSPTGLLHFLEVTRHWHQANKHTDVACYSWLACRTHGR</sequence>
<gene>
    <name evidence="1" type="ORF">GQ55_3G478600</name>
</gene>
<dbReference type="Proteomes" id="UP000244336">
    <property type="component" value="Chromosome 3"/>
</dbReference>
<proteinExistence type="predicted"/>
<dbReference type="EMBL" id="CM009751">
    <property type="protein sequence ID" value="PUZ67990.1"/>
    <property type="molecule type" value="Genomic_DNA"/>
</dbReference>
<protein>
    <submittedName>
        <fullName evidence="1">Uncharacterized protein</fullName>
    </submittedName>
</protein>
<name>A0A2T7EJI8_9POAL</name>
<keyword evidence="2" id="KW-1185">Reference proteome</keyword>
<accession>A0A2T7EJI8</accession>